<dbReference type="SFLD" id="SFLDS00003">
    <property type="entry name" value="Haloacid_Dehalogenase"/>
    <property type="match status" value="1"/>
</dbReference>
<dbReference type="GO" id="GO:0016787">
    <property type="term" value="F:hydrolase activity"/>
    <property type="evidence" value="ECO:0007669"/>
    <property type="project" value="UniProtKB-KW"/>
</dbReference>
<dbReference type="InterPro" id="IPR023198">
    <property type="entry name" value="PGP-like_dom2"/>
</dbReference>
<protein>
    <submittedName>
        <fullName evidence="2">DUMP phosphatase</fullName>
    </submittedName>
</protein>
<dbReference type="InterPro" id="IPR051540">
    <property type="entry name" value="S-2-haloacid_dehalogenase"/>
</dbReference>
<evidence type="ECO:0000256" key="1">
    <source>
        <dbReference type="ARBA" id="ARBA00022801"/>
    </source>
</evidence>
<dbReference type="SFLD" id="SFLDG01129">
    <property type="entry name" value="C1.5:_HAD__Beta-PGM__Phosphata"/>
    <property type="match status" value="1"/>
</dbReference>
<keyword evidence="1" id="KW-0378">Hydrolase</keyword>
<evidence type="ECO:0000313" key="2">
    <source>
        <dbReference type="EMBL" id="SMX45466.1"/>
    </source>
</evidence>
<dbReference type="InterPro" id="IPR036412">
    <property type="entry name" value="HAD-like_sf"/>
</dbReference>
<sequence length="231" mass="25289">MKKLRTIGFDADDTLWHNERFFHLTQKRFAELLADFAEAEHLDARLLAAERRNIGHYGFGVKGFTLSMIETAIEVTEGKVPSEVISELLSAGREMLNHPLELLPHAREAVEAVVESHSLVLITKGDLLHQERKLAQSGLGDLFDGVEIVSEKVPATYARIFGALPGGTGAAMMVGNSMKSDICPAVEVGSWGVYVPHALGWDLEHALPPQNARFKPLDDLSELAALVEEIG</sequence>
<dbReference type="AlphaFoldDB" id="A0A238KTV1"/>
<keyword evidence="3" id="KW-1185">Reference proteome</keyword>
<name>A0A238KTV1_9RHOB</name>
<dbReference type="PANTHER" id="PTHR43316:SF8">
    <property type="entry name" value="HAD FAMILY HYDROLASE"/>
    <property type="match status" value="1"/>
</dbReference>
<dbReference type="Proteomes" id="UP000220836">
    <property type="component" value="Unassembled WGS sequence"/>
</dbReference>
<dbReference type="Pfam" id="PF00702">
    <property type="entry name" value="Hydrolase"/>
    <property type="match status" value="1"/>
</dbReference>
<dbReference type="SUPFAM" id="SSF56784">
    <property type="entry name" value="HAD-like"/>
    <property type="match status" value="1"/>
</dbReference>
<dbReference type="RefSeq" id="WP_097805518.1">
    <property type="nucleotide sequence ID" value="NZ_FXYH01000011.1"/>
</dbReference>
<proteinExistence type="predicted"/>
<accession>A0A238KTV1</accession>
<dbReference type="InterPro" id="IPR023214">
    <property type="entry name" value="HAD_sf"/>
</dbReference>
<organism evidence="2 3">
    <name type="scientific">Pelagimonas varians</name>
    <dbReference type="NCBI Taxonomy" id="696760"/>
    <lineage>
        <taxon>Bacteria</taxon>
        <taxon>Pseudomonadati</taxon>
        <taxon>Pseudomonadota</taxon>
        <taxon>Alphaproteobacteria</taxon>
        <taxon>Rhodobacterales</taxon>
        <taxon>Roseobacteraceae</taxon>
        <taxon>Pelagimonas</taxon>
    </lineage>
</organism>
<dbReference type="Gene3D" id="3.40.50.1000">
    <property type="entry name" value="HAD superfamily/HAD-like"/>
    <property type="match status" value="1"/>
</dbReference>
<dbReference type="EMBL" id="FXYH01000011">
    <property type="protein sequence ID" value="SMX45466.1"/>
    <property type="molecule type" value="Genomic_DNA"/>
</dbReference>
<gene>
    <name evidence="2" type="ORF">PEV8663_03050</name>
</gene>
<reference evidence="2 3" key="1">
    <citation type="submission" date="2017-05" db="EMBL/GenBank/DDBJ databases">
        <authorList>
            <person name="Song R."/>
            <person name="Chenine A.L."/>
            <person name="Ruprecht R.M."/>
        </authorList>
    </citation>
    <scope>NUCLEOTIDE SEQUENCE [LARGE SCALE GENOMIC DNA]</scope>
    <source>
        <strain evidence="2 3">CECT 8663</strain>
    </source>
</reference>
<dbReference type="Gene3D" id="1.10.150.240">
    <property type="entry name" value="Putative phosphatase, domain 2"/>
    <property type="match status" value="1"/>
</dbReference>
<dbReference type="OrthoDB" id="6101375at2"/>
<dbReference type="PANTHER" id="PTHR43316">
    <property type="entry name" value="HYDROLASE, HALOACID DELAHOGENASE-RELATED"/>
    <property type="match status" value="1"/>
</dbReference>
<evidence type="ECO:0000313" key="3">
    <source>
        <dbReference type="Proteomes" id="UP000220836"/>
    </source>
</evidence>